<evidence type="ECO:0000256" key="3">
    <source>
        <dbReference type="ARBA" id="ARBA00022801"/>
    </source>
</evidence>
<dbReference type="AlphaFoldDB" id="A0A934VSD3"/>
<keyword evidence="8" id="KW-1185">Reference proteome</keyword>
<dbReference type="SUPFAM" id="SSF75005">
    <property type="entry name" value="Arabinanase/levansucrase/invertase"/>
    <property type="match status" value="1"/>
</dbReference>
<reference evidence="7" key="1">
    <citation type="submission" date="2021-01" db="EMBL/GenBank/DDBJ databases">
        <title>Modified the classification status of verrucomicrobia.</title>
        <authorList>
            <person name="Feng X."/>
        </authorList>
    </citation>
    <scope>NUCLEOTIDE SEQUENCE</scope>
    <source>
        <strain evidence="7">KCTC 13126</strain>
    </source>
</reference>
<comment type="pathway">
    <text evidence="1">Glycan metabolism; L-arabinan degradation.</text>
</comment>
<dbReference type="Gene3D" id="2.115.10.20">
    <property type="entry name" value="Glycosyl hydrolase domain, family 43"/>
    <property type="match status" value="1"/>
</dbReference>
<gene>
    <name evidence="7" type="ORF">JIN87_16805</name>
</gene>
<comment type="caution">
    <text evidence="7">The sequence shown here is derived from an EMBL/GenBank/DDBJ whole genome shotgun (WGS) entry which is preliminary data.</text>
</comment>
<dbReference type="InterPro" id="IPR050727">
    <property type="entry name" value="GH43_arabinanases"/>
</dbReference>
<organism evidence="7 8">
    <name type="scientific">Pelagicoccus mobilis</name>
    <dbReference type="NCBI Taxonomy" id="415221"/>
    <lineage>
        <taxon>Bacteria</taxon>
        <taxon>Pseudomonadati</taxon>
        <taxon>Verrucomicrobiota</taxon>
        <taxon>Opitutia</taxon>
        <taxon>Puniceicoccales</taxon>
        <taxon>Pelagicoccaceae</taxon>
        <taxon>Pelagicoccus</taxon>
    </lineage>
</organism>
<evidence type="ECO:0000256" key="4">
    <source>
        <dbReference type="ARBA" id="ARBA00023295"/>
    </source>
</evidence>
<name>A0A934VSD3_9BACT</name>
<dbReference type="InterPro" id="IPR023296">
    <property type="entry name" value="Glyco_hydro_beta-prop_sf"/>
</dbReference>
<dbReference type="CDD" id="cd08992">
    <property type="entry name" value="GH117"/>
    <property type="match status" value="1"/>
</dbReference>
<evidence type="ECO:0000313" key="7">
    <source>
        <dbReference type="EMBL" id="MBK1878543.1"/>
    </source>
</evidence>
<keyword evidence="3 6" id="KW-0378">Hydrolase</keyword>
<accession>A0A934VSD3</accession>
<evidence type="ECO:0000256" key="2">
    <source>
        <dbReference type="ARBA" id="ARBA00009865"/>
    </source>
</evidence>
<evidence type="ECO:0000313" key="8">
    <source>
        <dbReference type="Proteomes" id="UP000617628"/>
    </source>
</evidence>
<dbReference type="PANTHER" id="PTHR43301">
    <property type="entry name" value="ARABINAN ENDO-1,5-ALPHA-L-ARABINOSIDASE"/>
    <property type="match status" value="1"/>
</dbReference>
<proteinExistence type="inferred from homology"/>
<dbReference type="EMBL" id="JAENIL010000032">
    <property type="protein sequence ID" value="MBK1878543.1"/>
    <property type="molecule type" value="Genomic_DNA"/>
</dbReference>
<dbReference type="InterPro" id="IPR006710">
    <property type="entry name" value="Glyco_hydro_43"/>
</dbReference>
<evidence type="ECO:0000256" key="1">
    <source>
        <dbReference type="ARBA" id="ARBA00004834"/>
    </source>
</evidence>
<dbReference type="PANTHER" id="PTHR43301:SF3">
    <property type="entry name" value="ARABINAN ENDO-1,5-ALPHA-L-ARABINOSIDASE A-RELATED"/>
    <property type="match status" value="1"/>
</dbReference>
<comment type="similarity">
    <text evidence="2 6">Belongs to the glycosyl hydrolase 43 family.</text>
</comment>
<evidence type="ECO:0000256" key="5">
    <source>
        <dbReference type="PIRSR" id="PIRSR606710-2"/>
    </source>
</evidence>
<feature type="site" description="Important for catalytic activity, responsible for pKa modulation of the active site Glu and correct orientation of both the proton donor and substrate" evidence="5">
    <location>
        <position position="203"/>
    </location>
</feature>
<protein>
    <submittedName>
        <fullName evidence="7">Family 43 glycosylhydrolase</fullName>
    </submittedName>
</protein>
<dbReference type="GO" id="GO:0004553">
    <property type="term" value="F:hydrolase activity, hydrolyzing O-glycosyl compounds"/>
    <property type="evidence" value="ECO:0007669"/>
    <property type="project" value="InterPro"/>
</dbReference>
<evidence type="ECO:0000256" key="6">
    <source>
        <dbReference type="RuleBase" id="RU361187"/>
    </source>
</evidence>
<dbReference type="Proteomes" id="UP000617628">
    <property type="component" value="Unassembled WGS sequence"/>
</dbReference>
<dbReference type="GO" id="GO:0005975">
    <property type="term" value="P:carbohydrate metabolic process"/>
    <property type="evidence" value="ECO:0007669"/>
    <property type="project" value="InterPro"/>
</dbReference>
<dbReference type="RefSeq" id="WP_200356755.1">
    <property type="nucleotide sequence ID" value="NZ_JAENIL010000032.1"/>
</dbReference>
<dbReference type="Pfam" id="PF04616">
    <property type="entry name" value="Glyco_hydro_43"/>
    <property type="match status" value="1"/>
</dbReference>
<sequence length="358" mass="41059">MSEKKLSAATLRAQKNNHMQGPEWYCEIREKPITGDLAEVKEGMVRRDPSAVIFADGLYHVWYSKGEGESYGFGSGDLEKKTFPWDYCEVWHATSKDGWHWEEQGLAVGRGPAGSYDDRSVFTPEILAHDGKYYLVYQVVKSPYVRRSYEHISMAVADSPYGPWTKVDGPILETAQDGVWKGDKDNRFLVESQGSFDSHKVHDPCLMYFNDKFYLYYKGEPMGEKMYMGGRETKWGVAISEKPEGPYVRSEYNPITNSGHEVCVWHYKGGIAAMLTTDGPERNTLQWAPDGVNFEIMSYIKGAPEANGLFRTPDHDKGPLEGLRWGLCHRVDGQRGWMERFEVDEWLKEFFLSRDTYE</sequence>
<keyword evidence="4 6" id="KW-0326">Glycosidase</keyword>